<evidence type="ECO:0000313" key="2">
    <source>
        <dbReference type="Proteomes" id="UP000719766"/>
    </source>
</evidence>
<organism evidence="1 2">
    <name type="scientific">Suillus plorans</name>
    <dbReference type="NCBI Taxonomy" id="116603"/>
    <lineage>
        <taxon>Eukaryota</taxon>
        <taxon>Fungi</taxon>
        <taxon>Dikarya</taxon>
        <taxon>Basidiomycota</taxon>
        <taxon>Agaricomycotina</taxon>
        <taxon>Agaricomycetes</taxon>
        <taxon>Agaricomycetidae</taxon>
        <taxon>Boletales</taxon>
        <taxon>Suillineae</taxon>
        <taxon>Suillaceae</taxon>
        <taxon>Suillus</taxon>
    </lineage>
</organism>
<dbReference type="EMBL" id="JABBWE010000024">
    <property type="protein sequence ID" value="KAG1794805.1"/>
    <property type="molecule type" value="Genomic_DNA"/>
</dbReference>
<name>A0A9P7AR74_9AGAM</name>
<dbReference type="Proteomes" id="UP000719766">
    <property type="component" value="Unassembled WGS sequence"/>
</dbReference>
<protein>
    <submittedName>
        <fullName evidence="1">Uncharacterized protein</fullName>
    </submittedName>
</protein>
<evidence type="ECO:0000313" key="1">
    <source>
        <dbReference type="EMBL" id="KAG1794805.1"/>
    </source>
</evidence>
<accession>A0A9P7AR74</accession>
<proteinExistence type="predicted"/>
<dbReference type="AlphaFoldDB" id="A0A9P7AR74"/>
<dbReference type="RefSeq" id="XP_041160844.1">
    <property type="nucleotide sequence ID" value="XM_041306472.1"/>
</dbReference>
<reference evidence="1" key="1">
    <citation type="journal article" date="2020" name="New Phytol.">
        <title>Comparative genomics reveals dynamic genome evolution in host specialist ectomycorrhizal fungi.</title>
        <authorList>
            <person name="Lofgren L.A."/>
            <person name="Nguyen N.H."/>
            <person name="Vilgalys R."/>
            <person name="Ruytinx J."/>
            <person name="Liao H.L."/>
            <person name="Branco S."/>
            <person name="Kuo A."/>
            <person name="LaButti K."/>
            <person name="Lipzen A."/>
            <person name="Andreopoulos W."/>
            <person name="Pangilinan J."/>
            <person name="Riley R."/>
            <person name="Hundley H."/>
            <person name="Na H."/>
            <person name="Barry K."/>
            <person name="Grigoriev I.V."/>
            <person name="Stajich J.E."/>
            <person name="Kennedy P.G."/>
        </authorList>
    </citation>
    <scope>NUCLEOTIDE SEQUENCE</scope>
    <source>
        <strain evidence="1">S12</strain>
    </source>
</reference>
<comment type="caution">
    <text evidence="1">The sequence shown here is derived from an EMBL/GenBank/DDBJ whole genome shotgun (WGS) entry which is preliminary data.</text>
</comment>
<dbReference type="GeneID" id="64600236"/>
<keyword evidence="2" id="KW-1185">Reference proteome</keyword>
<sequence>MSDWSVSTGLLHPISLLASTGTIGLAAQTLQVWLVSFYESPTSHSISGQHRLYMSGWSVSTGLLHPISLLASTGSTGLAGQFLRVSYLPFNIWPAQTLYVWLALQVWLVSFYGPATCHLISGQHRLYMSGWSVSTGLLHPISLLASTGSTGLAGQFLRVSYLPFNIWPAQALQVWLVSFYRSPTSHFTSGQHRLYMSGWSASTGLLHPISLLASTGSRSLAGQFLRVSYIPFHFWPAQALGLWLVSFYGSPTSHFTSGQHRLYMSGWSASTGLLSPIQYLASTCPTSLAGLVL</sequence>
<gene>
    <name evidence="1" type="ORF">HD556DRAFT_1442581</name>
</gene>